<reference evidence="2" key="1">
    <citation type="journal article" date="2019" name="Sci. Rep.">
        <title>Draft genome of Tanacetum cinerariifolium, the natural source of mosquito coil.</title>
        <authorList>
            <person name="Yamashiro T."/>
            <person name="Shiraishi A."/>
            <person name="Satake H."/>
            <person name="Nakayama K."/>
        </authorList>
    </citation>
    <scope>NUCLEOTIDE SEQUENCE</scope>
</reference>
<dbReference type="SUPFAM" id="SSF56672">
    <property type="entry name" value="DNA/RNA polymerases"/>
    <property type="match status" value="1"/>
</dbReference>
<proteinExistence type="predicted"/>
<dbReference type="InterPro" id="IPR013103">
    <property type="entry name" value="RVT_2"/>
</dbReference>
<sequence>MYALTVSTAKPKNIKEAMADSAWIETMQEELHQFDRLQVWELVDKPFSKTVIRLKWLWKNKKDEDQTVIRNKARLAAKGYAQEEGIDFEESFTPVVRLEAVRILIAYAAHKYFPIYQMDVKTTFLNGPLKEEVYVVQPDGFVDPDHPEKVYRLRKALYGLKQAPRAWYDELSKFLTSKGFTKDMFTKALPEDRFKYLVRRIGMRCLTPAELETKIELTLEQSQQCVSNDVLVSIEGVEELKRNVWIKGENKAALPTLKAETRSIHMLSVFTKVNSGIEYKTSWTQ</sequence>
<name>A0A6L2LKT5_TANCI</name>
<dbReference type="InterPro" id="IPR043502">
    <property type="entry name" value="DNA/RNA_pol_sf"/>
</dbReference>
<evidence type="ECO:0000313" key="2">
    <source>
        <dbReference type="EMBL" id="GEU60795.1"/>
    </source>
</evidence>
<dbReference type="AlphaFoldDB" id="A0A6L2LKT5"/>
<organism evidence="2">
    <name type="scientific">Tanacetum cinerariifolium</name>
    <name type="common">Dalmatian daisy</name>
    <name type="synonym">Chrysanthemum cinerariifolium</name>
    <dbReference type="NCBI Taxonomy" id="118510"/>
    <lineage>
        <taxon>Eukaryota</taxon>
        <taxon>Viridiplantae</taxon>
        <taxon>Streptophyta</taxon>
        <taxon>Embryophyta</taxon>
        <taxon>Tracheophyta</taxon>
        <taxon>Spermatophyta</taxon>
        <taxon>Magnoliopsida</taxon>
        <taxon>eudicotyledons</taxon>
        <taxon>Gunneridae</taxon>
        <taxon>Pentapetalae</taxon>
        <taxon>asterids</taxon>
        <taxon>campanulids</taxon>
        <taxon>Asterales</taxon>
        <taxon>Asteraceae</taxon>
        <taxon>Asteroideae</taxon>
        <taxon>Anthemideae</taxon>
        <taxon>Anthemidinae</taxon>
        <taxon>Tanacetum</taxon>
    </lineage>
</organism>
<dbReference type="EMBL" id="BKCJ010004396">
    <property type="protein sequence ID" value="GEU60795.1"/>
    <property type="molecule type" value="Genomic_DNA"/>
</dbReference>
<evidence type="ECO:0000259" key="1">
    <source>
        <dbReference type="Pfam" id="PF07727"/>
    </source>
</evidence>
<gene>
    <name evidence="2" type="ORF">Tci_032773</name>
</gene>
<comment type="caution">
    <text evidence="2">The sequence shown here is derived from an EMBL/GenBank/DDBJ whole genome shotgun (WGS) entry which is preliminary data.</text>
</comment>
<protein>
    <submittedName>
        <fullName evidence="2">Gag-Pol polyprotein</fullName>
    </submittedName>
</protein>
<feature type="domain" description="Reverse transcriptase Ty1/copia-type" evidence="1">
    <location>
        <begin position="38"/>
        <end position="185"/>
    </location>
</feature>
<dbReference type="Pfam" id="PF07727">
    <property type="entry name" value="RVT_2"/>
    <property type="match status" value="1"/>
</dbReference>
<accession>A0A6L2LKT5</accession>